<proteinExistence type="predicted"/>
<organism evidence="1 2">
    <name type="scientific">Eggerthia catenaformis OT 569 = DSM 20559</name>
    <dbReference type="NCBI Taxonomy" id="999415"/>
    <lineage>
        <taxon>Bacteria</taxon>
        <taxon>Bacillati</taxon>
        <taxon>Bacillota</taxon>
        <taxon>Erysipelotrichia</taxon>
        <taxon>Erysipelotrichales</taxon>
        <taxon>Coprobacillaceae</taxon>
        <taxon>Eggerthia</taxon>
    </lineage>
</organism>
<reference evidence="1 2" key="1">
    <citation type="submission" date="2013-02" db="EMBL/GenBank/DDBJ databases">
        <title>The Genome Sequence of Lactobacillus catenaformis F0143.</title>
        <authorList>
            <consortium name="The Broad Institute Genome Sequencing Platform"/>
            <person name="Earl A."/>
            <person name="Ward D."/>
            <person name="Feldgarden M."/>
            <person name="Gevers D."/>
            <person name="Izard J."/>
            <person name="Blanton J.M."/>
            <person name="Mathney J."/>
            <person name="Dewhirst F.E."/>
            <person name="Young S.K."/>
            <person name="Zeng Q."/>
            <person name="Gargeya S."/>
            <person name="Fitzgerald M."/>
            <person name="Haas B."/>
            <person name="Abouelleil A."/>
            <person name="Alvarado L."/>
            <person name="Arachchi H.M."/>
            <person name="Berlin A."/>
            <person name="Chapman S.B."/>
            <person name="Gearin G."/>
            <person name="Goldberg J."/>
            <person name="Griggs A."/>
            <person name="Gujja S."/>
            <person name="Hansen M."/>
            <person name="Heiman D."/>
            <person name="Howarth C."/>
            <person name="Larimer J."/>
            <person name="Lui A."/>
            <person name="MacDonald P.J.P."/>
            <person name="McCowen C."/>
            <person name="Montmayeur A."/>
            <person name="Murphy C."/>
            <person name="Neiman D."/>
            <person name="Pearson M."/>
            <person name="Priest M."/>
            <person name="Roberts A."/>
            <person name="Saif S."/>
            <person name="Shea T."/>
            <person name="Sisk P."/>
            <person name="Stolte C."/>
            <person name="Sykes S."/>
            <person name="Wortman J."/>
            <person name="Nusbaum C."/>
            <person name="Birren B."/>
        </authorList>
    </citation>
    <scope>NUCLEOTIDE SEQUENCE [LARGE SCALE GENOMIC DNA]</scope>
    <source>
        <strain evidence="1 2">OT 569</strain>
    </source>
</reference>
<dbReference type="STRING" id="999415.HMPREF9943_01603"/>
<dbReference type="EMBL" id="AGEJ01000024">
    <property type="protein sequence ID" value="EMD16200.1"/>
    <property type="molecule type" value="Genomic_DNA"/>
</dbReference>
<comment type="caution">
    <text evidence="1">The sequence shown here is derived from an EMBL/GenBank/DDBJ whole genome shotgun (WGS) entry which is preliminary data.</text>
</comment>
<sequence length="29" mass="3393">MNKECLSDGFKRFNQIEKEIEMTQATLST</sequence>
<dbReference type="BioCyc" id="ECAT999415-HMP:GTTI-1664-MONOMER"/>
<dbReference type="Proteomes" id="UP000011758">
    <property type="component" value="Unassembled WGS sequence"/>
</dbReference>
<gene>
    <name evidence="1" type="ORF">HMPREF9943_01603</name>
</gene>
<evidence type="ECO:0000313" key="2">
    <source>
        <dbReference type="Proteomes" id="UP000011758"/>
    </source>
</evidence>
<name>M2PZS3_9FIRM</name>
<dbReference type="AlphaFoldDB" id="M2PZS3"/>
<accession>M2PZS3</accession>
<keyword evidence="2" id="KW-1185">Reference proteome</keyword>
<evidence type="ECO:0000313" key="1">
    <source>
        <dbReference type="EMBL" id="EMD16200.1"/>
    </source>
</evidence>
<protein>
    <submittedName>
        <fullName evidence="1">Uncharacterized protein</fullName>
    </submittedName>
</protein>